<evidence type="ECO:0000256" key="5">
    <source>
        <dbReference type="ARBA" id="ARBA00022840"/>
    </source>
</evidence>
<evidence type="ECO:0000256" key="1">
    <source>
        <dbReference type="ARBA" id="ARBA00004496"/>
    </source>
</evidence>
<feature type="domain" description="CCHC-type" evidence="8">
    <location>
        <begin position="466"/>
        <end position="481"/>
    </location>
</feature>
<feature type="compositionally biased region" description="Polar residues" evidence="7">
    <location>
        <begin position="17"/>
        <end position="36"/>
    </location>
</feature>
<feature type="compositionally biased region" description="Acidic residues" evidence="7">
    <location>
        <begin position="267"/>
        <end position="280"/>
    </location>
</feature>
<dbReference type="InterPro" id="IPR044742">
    <property type="entry name" value="DEAD/DEAH_RhlB"/>
</dbReference>
<dbReference type="PANTHER" id="PTHR47959">
    <property type="entry name" value="ATP-DEPENDENT RNA HELICASE RHLE-RELATED"/>
    <property type="match status" value="1"/>
</dbReference>
<dbReference type="SMART" id="SM00487">
    <property type="entry name" value="DEXDc"/>
    <property type="match status" value="1"/>
</dbReference>
<feature type="region of interest" description="Disordered" evidence="7">
    <location>
        <begin position="264"/>
        <end position="303"/>
    </location>
</feature>
<evidence type="ECO:0000259" key="8">
    <source>
        <dbReference type="PROSITE" id="PS50158"/>
    </source>
</evidence>
<evidence type="ECO:0000313" key="10">
    <source>
        <dbReference type="EMBL" id="CAF0860733.1"/>
    </source>
</evidence>
<evidence type="ECO:0000256" key="7">
    <source>
        <dbReference type="SAM" id="MobiDB-lite"/>
    </source>
</evidence>
<gene>
    <name evidence="10" type="ORF">ZHD862_LOCUS5368</name>
</gene>
<dbReference type="GO" id="GO:0005829">
    <property type="term" value="C:cytosol"/>
    <property type="evidence" value="ECO:0007669"/>
    <property type="project" value="TreeGrafter"/>
</dbReference>
<dbReference type="EMBL" id="CAJNOT010000141">
    <property type="protein sequence ID" value="CAF0860733.1"/>
    <property type="molecule type" value="Genomic_DNA"/>
</dbReference>
<dbReference type="SUPFAM" id="SSF54928">
    <property type="entry name" value="RNA-binding domain, RBD"/>
    <property type="match status" value="1"/>
</dbReference>
<keyword evidence="2" id="KW-0547">Nucleotide-binding</keyword>
<feature type="compositionally biased region" description="Polar residues" evidence="7">
    <location>
        <begin position="612"/>
        <end position="623"/>
    </location>
</feature>
<dbReference type="PANTHER" id="PTHR47959:SF19">
    <property type="entry name" value="NUCLEOLAR RNA HELICASE 2-A"/>
    <property type="match status" value="1"/>
</dbReference>
<feature type="compositionally biased region" description="Gly residues" evidence="7">
    <location>
        <begin position="589"/>
        <end position="606"/>
    </location>
</feature>
<evidence type="ECO:0008006" key="12">
    <source>
        <dbReference type="Google" id="ProtNLM"/>
    </source>
</evidence>
<dbReference type="Pfam" id="PF00098">
    <property type="entry name" value="zf-CCHC"/>
    <property type="match status" value="5"/>
</dbReference>
<dbReference type="PROSITE" id="PS51192">
    <property type="entry name" value="HELICASE_ATP_BIND_1"/>
    <property type="match status" value="1"/>
</dbReference>
<dbReference type="SUPFAM" id="SSF57756">
    <property type="entry name" value="Retrovirus zinc finger-like domains"/>
    <property type="match status" value="3"/>
</dbReference>
<dbReference type="Gene3D" id="3.40.50.300">
    <property type="entry name" value="P-loop containing nucleotide triphosphate hydrolases"/>
    <property type="match status" value="1"/>
</dbReference>
<evidence type="ECO:0000259" key="9">
    <source>
        <dbReference type="PROSITE" id="PS51192"/>
    </source>
</evidence>
<evidence type="ECO:0000256" key="3">
    <source>
        <dbReference type="ARBA" id="ARBA00022801"/>
    </source>
</evidence>
<organism evidence="10 11">
    <name type="scientific">Rotaria sordida</name>
    <dbReference type="NCBI Taxonomy" id="392033"/>
    <lineage>
        <taxon>Eukaryota</taxon>
        <taxon>Metazoa</taxon>
        <taxon>Spiralia</taxon>
        <taxon>Gnathifera</taxon>
        <taxon>Rotifera</taxon>
        <taxon>Eurotatoria</taxon>
        <taxon>Bdelloidea</taxon>
        <taxon>Philodinida</taxon>
        <taxon>Philodinidae</taxon>
        <taxon>Rotaria</taxon>
    </lineage>
</organism>
<dbReference type="InterPro" id="IPR036875">
    <property type="entry name" value="Znf_CCHC_sf"/>
</dbReference>
<keyword evidence="6" id="KW-0479">Metal-binding</keyword>
<feature type="compositionally biased region" description="Basic and acidic residues" evidence="7">
    <location>
        <begin position="543"/>
        <end position="553"/>
    </location>
</feature>
<dbReference type="CDD" id="cd12937">
    <property type="entry name" value="GUCT_RH7_like"/>
    <property type="match status" value="1"/>
</dbReference>
<dbReference type="InterPro" id="IPR027417">
    <property type="entry name" value="P-loop_NTPase"/>
</dbReference>
<dbReference type="InterPro" id="IPR001878">
    <property type="entry name" value="Znf_CCHC"/>
</dbReference>
<keyword evidence="6" id="KW-0863">Zinc-finger</keyword>
<feature type="compositionally biased region" description="Basic and acidic residues" evidence="7">
    <location>
        <begin position="572"/>
        <end position="585"/>
    </location>
</feature>
<dbReference type="InterPro" id="IPR035979">
    <property type="entry name" value="RBD_domain_sf"/>
</dbReference>
<feature type="region of interest" description="Disordered" evidence="7">
    <location>
        <begin position="543"/>
        <end position="636"/>
    </location>
</feature>
<feature type="region of interest" description="Disordered" evidence="7">
    <location>
        <begin position="510"/>
        <end position="530"/>
    </location>
</feature>
<dbReference type="SMART" id="SM00343">
    <property type="entry name" value="ZnF_C2HC"/>
    <property type="match status" value="5"/>
</dbReference>
<comment type="subcellular location">
    <subcellularLocation>
        <location evidence="1">Cytoplasm</location>
    </subcellularLocation>
</comment>
<feature type="domain" description="Helicase ATP-binding" evidence="9">
    <location>
        <begin position="74"/>
        <end position="255"/>
    </location>
</feature>
<keyword evidence="4" id="KW-0347">Helicase</keyword>
<dbReference type="GO" id="GO:0005730">
    <property type="term" value="C:nucleolus"/>
    <property type="evidence" value="ECO:0007669"/>
    <property type="project" value="UniProtKB-SubCell"/>
</dbReference>
<dbReference type="GO" id="GO:0005524">
    <property type="term" value="F:ATP binding"/>
    <property type="evidence" value="ECO:0007669"/>
    <property type="project" value="UniProtKB-KW"/>
</dbReference>
<dbReference type="SUPFAM" id="SSF52540">
    <property type="entry name" value="P-loop containing nucleoside triphosphate hydrolases"/>
    <property type="match status" value="1"/>
</dbReference>
<feature type="domain" description="CCHC-type" evidence="8">
    <location>
        <begin position="426"/>
        <end position="441"/>
    </location>
</feature>
<dbReference type="GO" id="GO:0003724">
    <property type="term" value="F:RNA helicase activity"/>
    <property type="evidence" value="ECO:0007669"/>
    <property type="project" value="UniProtKB-EC"/>
</dbReference>
<feature type="domain" description="CCHC-type" evidence="8">
    <location>
        <begin position="502"/>
        <end position="517"/>
    </location>
</feature>
<dbReference type="Gene3D" id="4.10.60.10">
    <property type="entry name" value="Zinc finger, CCHC-type"/>
    <property type="match status" value="2"/>
</dbReference>
<dbReference type="Gene3D" id="3.30.70.2280">
    <property type="match status" value="1"/>
</dbReference>
<dbReference type="GO" id="GO:0008270">
    <property type="term" value="F:zinc ion binding"/>
    <property type="evidence" value="ECO:0007669"/>
    <property type="project" value="UniProtKB-KW"/>
</dbReference>
<protein>
    <recommendedName>
        <fullName evidence="12">RNA helicase</fullName>
    </recommendedName>
</protein>
<name>A0A813WFY4_9BILA</name>
<evidence type="ECO:0000256" key="2">
    <source>
        <dbReference type="ARBA" id="ARBA00022741"/>
    </source>
</evidence>
<proteinExistence type="predicted"/>
<dbReference type="Pfam" id="PF00270">
    <property type="entry name" value="DEAD"/>
    <property type="match status" value="1"/>
</dbReference>
<keyword evidence="6" id="KW-0862">Zinc</keyword>
<feature type="region of interest" description="Disordered" evidence="7">
    <location>
        <begin position="1"/>
        <end position="38"/>
    </location>
</feature>
<dbReference type="PROSITE" id="PS50158">
    <property type="entry name" value="ZF_CCHC"/>
    <property type="match status" value="5"/>
</dbReference>
<dbReference type="Pfam" id="PF08152">
    <property type="entry name" value="GUCT"/>
    <property type="match status" value="1"/>
</dbReference>
<sequence length="636" mass="68913">MKHKNQNKMAIEEFEQDPTNSQEGNGLNKTTNIQLTNEDKEKGNLKNFNISKKTIKKLKARNVEFLYPVQTESYTGIYEQKDCLIQSSNGTGKTLAFVIPIVELLQHDKSVELVSGRAPRALILGPTRDITKQISDDFQSIINDLSIVTIYSAKKKSDDQETAISNGCDILVATPDRLKEFIDNEKIDLSQIKHVILDEIDRMLDSPAIDHIKTIFKHIFKSDQETKAQLIVFSGTMPDSVRKLTKKFLTTDYVTINLAKKNTQETSADDDDDDDDDNSEEPINTSSNNKSKMTDQTPRSLLSKQENYTTYQLTANDEIKSVGFVFTMLRKCFGDDFDAKGTIAQVAFTKDFKSAIFDLPSELDEQLQGYWKDSARIQMGPITELPEIDESSKEDYTNYSGGKNKSPYGGGGGGGGNRNSGKSNACFNCQKEGHKSWECPESNGTHSQRNSGNKFGGGGGGGGGGCFNCGKDGHKSFECPEPKKAGGRSGGGGGGGERSNACFNCGKDGHRSFECSEPKKAGGRSGGGGERSNACFNCGKDGHKSFECSEPKKAGGRSGGGERSNACFNCGKDGHRSFECPESKKGRPSFGGGGRGGSRGGGGGGAKRSFGTNNENGHSVGETTNKKIKFNDDDDE</sequence>
<feature type="compositionally biased region" description="Basic and acidic residues" evidence="7">
    <location>
        <begin position="510"/>
        <end position="520"/>
    </location>
</feature>
<reference evidence="10" key="1">
    <citation type="submission" date="2021-02" db="EMBL/GenBank/DDBJ databases">
        <authorList>
            <person name="Nowell W R."/>
        </authorList>
    </citation>
    <scope>NUCLEOTIDE SEQUENCE</scope>
</reference>
<feature type="domain" description="CCHC-type" evidence="8">
    <location>
        <begin position="535"/>
        <end position="550"/>
    </location>
</feature>
<feature type="domain" description="CCHC-type" evidence="8">
    <location>
        <begin position="567"/>
        <end position="582"/>
    </location>
</feature>
<evidence type="ECO:0000256" key="6">
    <source>
        <dbReference type="PROSITE-ProRule" id="PRU00047"/>
    </source>
</evidence>
<dbReference type="AlphaFoldDB" id="A0A813WFY4"/>
<evidence type="ECO:0000256" key="4">
    <source>
        <dbReference type="ARBA" id="ARBA00022806"/>
    </source>
</evidence>
<dbReference type="InterPro" id="IPR014001">
    <property type="entry name" value="Helicase_ATP-bd"/>
</dbReference>
<dbReference type="InterPro" id="IPR050079">
    <property type="entry name" value="DEAD_box_RNA_helicase"/>
</dbReference>
<evidence type="ECO:0000313" key="11">
    <source>
        <dbReference type="Proteomes" id="UP000663864"/>
    </source>
</evidence>
<feature type="region of interest" description="Disordered" evidence="7">
    <location>
        <begin position="386"/>
        <end position="416"/>
    </location>
</feature>
<comment type="caution">
    <text evidence="10">The sequence shown here is derived from an EMBL/GenBank/DDBJ whole genome shotgun (WGS) entry which is preliminary data.</text>
</comment>
<dbReference type="CDD" id="cd00268">
    <property type="entry name" value="DEADc"/>
    <property type="match status" value="1"/>
</dbReference>
<dbReference type="Proteomes" id="UP000663864">
    <property type="component" value="Unassembled WGS sequence"/>
</dbReference>
<keyword evidence="5" id="KW-0067">ATP-binding</keyword>
<dbReference type="InterPro" id="IPR012562">
    <property type="entry name" value="GUCT"/>
</dbReference>
<accession>A0A813WFY4</accession>
<feature type="compositionally biased region" description="Polar residues" evidence="7">
    <location>
        <begin position="281"/>
        <end position="303"/>
    </location>
</feature>
<dbReference type="GO" id="GO:0016787">
    <property type="term" value="F:hydrolase activity"/>
    <property type="evidence" value="ECO:0007669"/>
    <property type="project" value="UniProtKB-KW"/>
</dbReference>
<dbReference type="InterPro" id="IPR011545">
    <property type="entry name" value="DEAD/DEAH_box_helicase_dom"/>
</dbReference>
<dbReference type="GO" id="GO:0003723">
    <property type="term" value="F:RNA binding"/>
    <property type="evidence" value="ECO:0007669"/>
    <property type="project" value="UniProtKB-KW"/>
</dbReference>
<keyword evidence="3" id="KW-0378">Hydrolase</keyword>